<feature type="domain" description="Glycoside hydrolase family 38 N-terminal" evidence="1">
    <location>
        <begin position="5"/>
        <end position="199"/>
    </location>
</feature>
<dbReference type="Pfam" id="PF16477">
    <property type="entry name" value="DUF5054"/>
    <property type="match status" value="1"/>
</dbReference>
<name>A0A917JF87_9ENTE</name>
<dbReference type="CDD" id="cd10791">
    <property type="entry name" value="GH38N_AMII_like_1"/>
    <property type="match status" value="1"/>
</dbReference>
<gene>
    <name evidence="2" type="ORF">GCM10011482_12130</name>
</gene>
<dbReference type="GO" id="GO:0004559">
    <property type="term" value="F:alpha-mannosidase activity"/>
    <property type="evidence" value="ECO:0007669"/>
    <property type="project" value="InterPro"/>
</dbReference>
<dbReference type="Proteomes" id="UP000622610">
    <property type="component" value="Unassembled WGS sequence"/>
</dbReference>
<protein>
    <recommendedName>
        <fullName evidence="1">Glycoside hydrolase family 38 N-terminal domain-containing protein</fullName>
    </recommendedName>
</protein>
<evidence type="ECO:0000259" key="1">
    <source>
        <dbReference type="Pfam" id="PF01074"/>
    </source>
</evidence>
<reference evidence="2" key="1">
    <citation type="journal article" date="2014" name="Int. J. Syst. Evol. Microbiol.">
        <title>Complete genome sequence of Corynebacterium casei LMG S-19264T (=DSM 44701T), isolated from a smear-ripened cheese.</title>
        <authorList>
            <consortium name="US DOE Joint Genome Institute (JGI-PGF)"/>
            <person name="Walter F."/>
            <person name="Albersmeier A."/>
            <person name="Kalinowski J."/>
            <person name="Ruckert C."/>
        </authorList>
    </citation>
    <scope>NUCLEOTIDE SEQUENCE</scope>
    <source>
        <strain evidence="2">CCM 8433</strain>
    </source>
</reference>
<reference evidence="2" key="2">
    <citation type="submission" date="2020-09" db="EMBL/GenBank/DDBJ databases">
        <authorList>
            <person name="Sun Q."/>
            <person name="Sedlacek I."/>
        </authorList>
    </citation>
    <scope>NUCLEOTIDE SEQUENCE</scope>
    <source>
        <strain evidence="2">CCM 8433</strain>
    </source>
</reference>
<organism evidence="2 3">
    <name type="scientific">Enterococcus alcedinis</name>
    <dbReference type="NCBI Taxonomy" id="1274384"/>
    <lineage>
        <taxon>Bacteria</taxon>
        <taxon>Bacillati</taxon>
        <taxon>Bacillota</taxon>
        <taxon>Bacilli</taxon>
        <taxon>Lactobacillales</taxon>
        <taxon>Enterococcaceae</taxon>
        <taxon>Enterococcus</taxon>
    </lineage>
</organism>
<accession>A0A917JF87</accession>
<proteinExistence type="predicted"/>
<dbReference type="Pfam" id="PF01074">
    <property type="entry name" value="Glyco_hydro_38N"/>
    <property type="match status" value="1"/>
</dbReference>
<dbReference type="RefSeq" id="WP_188367394.1">
    <property type="nucleotide sequence ID" value="NZ_BMDT01000004.1"/>
</dbReference>
<dbReference type="SUPFAM" id="SSF88713">
    <property type="entry name" value="Glycoside hydrolase/deacetylase"/>
    <property type="match status" value="1"/>
</dbReference>
<dbReference type="InterPro" id="IPR011330">
    <property type="entry name" value="Glyco_hydro/deAcase_b/a-brl"/>
</dbReference>
<dbReference type="InterPro" id="IPR027291">
    <property type="entry name" value="Glyco_hydro_38_N_sf"/>
</dbReference>
<dbReference type="EMBL" id="BMDT01000004">
    <property type="protein sequence ID" value="GGI65559.1"/>
    <property type="molecule type" value="Genomic_DNA"/>
</dbReference>
<dbReference type="InterPro" id="IPR032482">
    <property type="entry name" value="DUF5054"/>
</dbReference>
<dbReference type="Gene3D" id="3.20.110.10">
    <property type="entry name" value="Glycoside hydrolase 38, N terminal domain"/>
    <property type="match status" value="1"/>
</dbReference>
<dbReference type="GO" id="GO:0006013">
    <property type="term" value="P:mannose metabolic process"/>
    <property type="evidence" value="ECO:0007669"/>
    <property type="project" value="InterPro"/>
</dbReference>
<dbReference type="AlphaFoldDB" id="A0A917JF87"/>
<comment type="caution">
    <text evidence="2">The sequence shown here is derived from an EMBL/GenBank/DDBJ whole genome shotgun (WGS) entry which is preliminary data.</text>
</comment>
<evidence type="ECO:0000313" key="2">
    <source>
        <dbReference type="EMBL" id="GGI65559.1"/>
    </source>
</evidence>
<keyword evidence="3" id="KW-1185">Reference proteome</keyword>
<sequence length="696" mass="80336">MKKRLHVVYKTHLDIGFTDLAENVVDQYLYDFIPKALELGEKLPEKFTWTTGSWLIDFYLQHPDVTEENKERMRQAIKVGTIRWHALPFTIHTELMDGELMRYATSISKALDQEFGKTTIASKMTDIPGHTISMVPYLAEAGIEYMHIGVNASSAIPKIPTMFVWKGIDGSEVIIHYAKDYGEVFEREDWEDALYFAHSHDNMGPPSSVEEVEALFETLEAQYPDYEIIPSSLDAFTRGILAYKDTLPVIEEEIADSWIHGIAADPKKIAEYKALLRLRNEWLESGKLSRDSAAYKGLSANLLLVAEHTWGANGNVYLPEYRNFPLDEFEEARKKDLVVFNHDRTTMDFADLMSYLSTDIDWESMADRRRYSLYEASWQEQRDYIEKGIQSLPDDLATEARAYLAEQKTIATVEKVEKIMPGTPYQFDNVSFTFSPTGGMSELVIDGFALIEAGKEFGGLSYERFDFSDYSKFFSQYSRLTRWTTSWAMGDFGRRGIEAYQEIRHEILKPYILDAGMQVKENMVEVTIDVAYREDEVKNWGLPTKNTLVYRIDLASKKIDLSYQWQDKKANRMPEGYWLETSINVANPSRWVMQKMNHPVQPLNVIENGNRNMHILSDEGMTYTGYEGRFDLITKDAPLMSLGRRSLLNFDNQLPNLNDGLFINLFNNVWGTNFAAWYEGDMTYHVSFKWETNEII</sequence>
<evidence type="ECO:0000313" key="3">
    <source>
        <dbReference type="Proteomes" id="UP000622610"/>
    </source>
</evidence>
<dbReference type="InterPro" id="IPR000602">
    <property type="entry name" value="Glyco_hydro_38_N"/>
</dbReference>